<dbReference type="EMBL" id="CP021023">
    <property type="protein sequence ID" value="ARN55752.1"/>
    <property type="molecule type" value="Genomic_DNA"/>
</dbReference>
<dbReference type="Proteomes" id="UP000193334">
    <property type="component" value="Chromosome"/>
</dbReference>
<keyword evidence="2 4" id="KW-0689">Ribosomal protein</keyword>
<dbReference type="Gene3D" id="4.10.640.10">
    <property type="entry name" value="Ribosomal protein S18"/>
    <property type="match status" value="1"/>
</dbReference>
<protein>
    <recommendedName>
        <fullName evidence="4">Small ribosomal subunit protein bS18</fullName>
    </recommendedName>
</protein>
<evidence type="ECO:0000256" key="2">
    <source>
        <dbReference type="ARBA" id="ARBA00022980"/>
    </source>
</evidence>
<comment type="function">
    <text evidence="4">Binds as a heterodimer with protein bS6 to the central domain of the 16S rRNA, where it helps stabilize the platform of the 30S subunit.</text>
</comment>
<evidence type="ECO:0000313" key="7">
    <source>
        <dbReference type="Proteomes" id="UP000193334"/>
    </source>
</evidence>
<comment type="similarity">
    <text evidence="1 4 5">Belongs to the bacterial ribosomal protein bS18 family.</text>
</comment>
<dbReference type="GO" id="GO:0006412">
    <property type="term" value="P:translation"/>
    <property type="evidence" value="ECO:0007669"/>
    <property type="project" value="UniProtKB-UniRule"/>
</dbReference>
<dbReference type="AlphaFoldDB" id="A0A1W6LJ19"/>
<evidence type="ECO:0000313" key="6">
    <source>
        <dbReference type="EMBL" id="ARN55752.1"/>
    </source>
</evidence>
<keyword evidence="4" id="KW-0699">rRNA-binding</keyword>
<dbReference type="STRING" id="1941349.STSP1_00117"/>
<comment type="subunit">
    <text evidence="4">Part of the 30S ribosomal subunit. Forms a tight heterodimer with protein bS6.</text>
</comment>
<dbReference type="InterPro" id="IPR036870">
    <property type="entry name" value="Ribosomal_bS18_sf"/>
</dbReference>
<dbReference type="HAMAP" id="MF_00270">
    <property type="entry name" value="Ribosomal_bS18"/>
    <property type="match status" value="1"/>
</dbReference>
<proteinExistence type="inferred from homology"/>
<accession>A0A1W6LJ19</accession>
<dbReference type="GO" id="GO:0022627">
    <property type="term" value="C:cytosolic small ribosomal subunit"/>
    <property type="evidence" value="ECO:0007669"/>
    <property type="project" value="TreeGrafter"/>
</dbReference>
<sequence>MKNQRRNKKRRTATIREQNQCRFCRAKTEYVDYMDIDTLSKLLTNRGKIYSRKRSGNCASCQRKVQNAIKRARYMGLLPYQT</sequence>
<dbReference type="InterPro" id="IPR001648">
    <property type="entry name" value="Ribosomal_bS18"/>
</dbReference>
<organism evidence="6 7">
    <name type="scientific">Sedimentisphaera salicampi</name>
    <dbReference type="NCBI Taxonomy" id="1941349"/>
    <lineage>
        <taxon>Bacteria</taxon>
        <taxon>Pseudomonadati</taxon>
        <taxon>Planctomycetota</taxon>
        <taxon>Phycisphaerae</taxon>
        <taxon>Sedimentisphaerales</taxon>
        <taxon>Sedimentisphaeraceae</taxon>
        <taxon>Sedimentisphaera</taxon>
    </lineage>
</organism>
<evidence type="ECO:0000256" key="5">
    <source>
        <dbReference type="RuleBase" id="RU003910"/>
    </source>
</evidence>
<dbReference type="RefSeq" id="WP_085754481.1">
    <property type="nucleotide sequence ID" value="NZ_CP021023.1"/>
</dbReference>
<evidence type="ECO:0000256" key="3">
    <source>
        <dbReference type="ARBA" id="ARBA00023274"/>
    </source>
</evidence>
<dbReference type="GO" id="GO:0003735">
    <property type="term" value="F:structural constituent of ribosome"/>
    <property type="evidence" value="ECO:0007669"/>
    <property type="project" value="InterPro"/>
</dbReference>
<evidence type="ECO:0000256" key="1">
    <source>
        <dbReference type="ARBA" id="ARBA00005589"/>
    </source>
</evidence>
<dbReference type="PANTHER" id="PTHR13479:SF40">
    <property type="entry name" value="SMALL RIBOSOMAL SUBUNIT PROTEIN BS18M"/>
    <property type="match status" value="1"/>
</dbReference>
<dbReference type="OrthoDB" id="9812008at2"/>
<keyword evidence="7" id="KW-1185">Reference proteome</keyword>
<keyword evidence="3 4" id="KW-0687">Ribonucleoprotein</keyword>
<evidence type="ECO:0000256" key="4">
    <source>
        <dbReference type="HAMAP-Rule" id="MF_00270"/>
    </source>
</evidence>
<reference evidence="7" key="1">
    <citation type="submission" date="2017-04" db="EMBL/GenBank/DDBJ databases">
        <title>Comparative genomics and description of representatives of a novel lineage of planctomycetes thriving in anoxic sediments.</title>
        <authorList>
            <person name="Spring S."/>
            <person name="Bunk B."/>
            <person name="Sproer C."/>
        </authorList>
    </citation>
    <scope>NUCLEOTIDE SEQUENCE [LARGE SCALE GENOMIC DNA]</scope>
    <source>
        <strain evidence="7">ST-PulAB-D4</strain>
    </source>
</reference>
<keyword evidence="4" id="KW-0694">RNA-binding</keyword>
<dbReference type="NCBIfam" id="TIGR00165">
    <property type="entry name" value="S18"/>
    <property type="match status" value="1"/>
</dbReference>
<dbReference type="GO" id="GO:0070181">
    <property type="term" value="F:small ribosomal subunit rRNA binding"/>
    <property type="evidence" value="ECO:0007669"/>
    <property type="project" value="TreeGrafter"/>
</dbReference>
<dbReference type="Pfam" id="PF01084">
    <property type="entry name" value="Ribosomal_S18"/>
    <property type="match status" value="1"/>
</dbReference>
<dbReference type="KEGG" id="pbp:STSP1_00117"/>
<dbReference type="PRINTS" id="PR00974">
    <property type="entry name" value="RIBOSOMALS18"/>
</dbReference>
<dbReference type="SUPFAM" id="SSF46911">
    <property type="entry name" value="Ribosomal protein S18"/>
    <property type="match status" value="1"/>
</dbReference>
<gene>
    <name evidence="4 6" type="primary">rpsR</name>
    <name evidence="6" type="ORF">STSP1_00117</name>
</gene>
<dbReference type="PANTHER" id="PTHR13479">
    <property type="entry name" value="30S RIBOSOMAL PROTEIN S18"/>
    <property type="match status" value="1"/>
</dbReference>
<name>A0A1W6LJ19_9BACT</name>